<evidence type="ECO:0000313" key="13">
    <source>
        <dbReference type="RefSeq" id="XP_015594473.1"/>
    </source>
</evidence>
<dbReference type="RefSeq" id="XP_015594473.1">
    <property type="nucleotide sequence ID" value="XM_015738987.2"/>
</dbReference>
<dbReference type="PANTHER" id="PTHR12928">
    <property type="entry name" value="FRG1 PROTEIN"/>
    <property type="match status" value="1"/>
</dbReference>
<evidence type="ECO:0000256" key="10">
    <source>
        <dbReference type="ARBA" id="ARBA00072064"/>
    </source>
</evidence>
<evidence type="ECO:0000256" key="7">
    <source>
        <dbReference type="ARBA" id="ARBA00022541"/>
    </source>
</evidence>
<evidence type="ECO:0000256" key="3">
    <source>
        <dbReference type="ARBA" id="ARBA00004604"/>
    </source>
</evidence>
<keyword evidence="12" id="KW-1185">Reference proteome</keyword>
<dbReference type="InterPro" id="IPR008999">
    <property type="entry name" value="Actin-crosslinking"/>
</dbReference>
<dbReference type="Pfam" id="PF06229">
    <property type="entry name" value="FRG1"/>
    <property type="match status" value="1"/>
</dbReference>
<dbReference type="GO" id="GO:0007517">
    <property type="term" value="P:muscle organ development"/>
    <property type="evidence" value="ECO:0007669"/>
    <property type="project" value="UniProtKB-KW"/>
</dbReference>
<accession>A0AAJ7FJ81</accession>
<comment type="similarity">
    <text evidence="4">Belongs to the FRG1 family.</text>
</comment>
<protein>
    <recommendedName>
        <fullName evidence="10">Protein FRG1 homolog</fullName>
    </recommendedName>
</protein>
<keyword evidence="5" id="KW-0963">Cytoplasm</keyword>
<feature type="compositionally biased region" description="Basic and acidic residues" evidence="11">
    <location>
        <begin position="30"/>
        <end position="43"/>
    </location>
</feature>
<evidence type="ECO:0000256" key="9">
    <source>
        <dbReference type="ARBA" id="ARBA00023242"/>
    </source>
</evidence>
<dbReference type="GO" id="GO:0005730">
    <property type="term" value="C:nucleolus"/>
    <property type="evidence" value="ECO:0007669"/>
    <property type="project" value="UniProtKB-SubCell"/>
</dbReference>
<proteinExistence type="inferred from homology"/>
<dbReference type="KEGG" id="ccin:107267372"/>
<evidence type="ECO:0000256" key="6">
    <source>
        <dbReference type="ARBA" id="ARBA00022517"/>
    </source>
</evidence>
<keyword evidence="6" id="KW-0690">Ribosome biogenesis</keyword>
<organism evidence="12 13">
    <name type="scientific">Cephus cinctus</name>
    <name type="common">Wheat stem sawfly</name>
    <dbReference type="NCBI Taxonomy" id="211228"/>
    <lineage>
        <taxon>Eukaryota</taxon>
        <taxon>Metazoa</taxon>
        <taxon>Ecdysozoa</taxon>
        <taxon>Arthropoda</taxon>
        <taxon>Hexapoda</taxon>
        <taxon>Insecta</taxon>
        <taxon>Pterygota</taxon>
        <taxon>Neoptera</taxon>
        <taxon>Endopterygota</taxon>
        <taxon>Hymenoptera</taxon>
        <taxon>Cephoidea</taxon>
        <taxon>Cephidae</taxon>
        <taxon>Cephus</taxon>
    </lineage>
</organism>
<evidence type="ECO:0000256" key="1">
    <source>
        <dbReference type="ARBA" id="ARBA00004408"/>
    </source>
</evidence>
<dbReference type="SUPFAM" id="SSF50405">
    <property type="entry name" value="Actin-crosslinking proteins"/>
    <property type="match status" value="1"/>
</dbReference>
<dbReference type="InterPro" id="IPR010414">
    <property type="entry name" value="FRG1"/>
</dbReference>
<dbReference type="PANTHER" id="PTHR12928:SF0">
    <property type="entry name" value="FSHD REGION GENE 1"/>
    <property type="match status" value="1"/>
</dbReference>
<evidence type="ECO:0000256" key="5">
    <source>
        <dbReference type="ARBA" id="ARBA00022490"/>
    </source>
</evidence>
<feature type="compositionally biased region" description="Basic residues" evidence="11">
    <location>
        <begin position="17"/>
        <end position="29"/>
    </location>
</feature>
<feature type="region of interest" description="Disordered" evidence="11">
    <location>
        <begin position="1"/>
        <end position="43"/>
    </location>
</feature>
<keyword evidence="8" id="KW-0698">rRNA processing</keyword>
<keyword evidence="9" id="KW-0539">Nucleus</keyword>
<evidence type="ECO:0000256" key="4">
    <source>
        <dbReference type="ARBA" id="ARBA00010878"/>
    </source>
</evidence>
<evidence type="ECO:0000313" key="12">
    <source>
        <dbReference type="Proteomes" id="UP000694920"/>
    </source>
</evidence>
<reference evidence="13" key="1">
    <citation type="submission" date="2025-08" db="UniProtKB">
        <authorList>
            <consortium name="RefSeq"/>
        </authorList>
    </citation>
    <scope>IDENTIFICATION</scope>
</reference>
<dbReference type="GO" id="GO:0051015">
    <property type="term" value="F:actin filament binding"/>
    <property type="evidence" value="ECO:0007669"/>
    <property type="project" value="TreeGrafter"/>
</dbReference>
<dbReference type="GO" id="GO:0055120">
    <property type="term" value="C:striated muscle dense body"/>
    <property type="evidence" value="ECO:0007669"/>
    <property type="project" value="TreeGrafter"/>
</dbReference>
<sequence>MSEYEKVRTGKLVLKGDKKKSKKRKHKKQGKDDESANNKDNDALLHGGWWKAKNVSEMTGTVTIEFGKQTYMKALDNGLFTLGAPHNEGDGPSPEEILTAFPVGETKIALKSGYGKYLGVDKKGVVVGRSDAVGAMEQWEPIFQDGKLAILGNTGCFISVTDEDDVVCQSKTAGPSEFLCVRTMTQRIDDSAKDVPTEEQGSLADVEVNYVRKFQKFQDKKLRVNKDDRTQLEKAKVEGSLHEALLDRRSKMKADRYCK</sequence>
<dbReference type="GO" id="GO:0071013">
    <property type="term" value="C:catalytic step 2 spliceosome"/>
    <property type="evidence" value="ECO:0007669"/>
    <property type="project" value="TreeGrafter"/>
</dbReference>
<dbReference type="Gene3D" id="2.80.10.50">
    <property type="match status" value="1"/>
</dbReference>
<dbReference type="CDD" id="cd23338">
    <property type="entry name" value="beta-trefoil_FSCN_FRG1"/>
    <property type="match status" value="1"/>
</dbReference>
<gene>
    <name evidence="13" type="primary">LOC107267372</name>
</gene>
<evidence type="ECO:0000256" key="8">
    <source>
        <dbReference type="ARBA" id="ARBA00022552"/>
    </source>
</evidence>
<dbReference type="GO" id="GO:0006364">
    <property type="term" value="P:rRNA processing"/>
    <property type="evidence" value="ECO:0007669"/>
    <property type="project" value="UniProtKB-KW"/>
</dbReference>
<dbReference type="CTD" id="2483"/>
<dbReference type="FunFam" id="2.80.10.50:FF:000061">
    <property type="entry name" value="Protein FRG1"/>
    <property type="match status" value="1"/>
</dbReference>
<dbReference type="AlphaFoldDB" id="A0AAJ7FJ81"/>
<keyword evidence="7" id="KW-0517">Myogenesis</keyword>
<comment type="subcellular location">
    <subcellularLocation>
        <location evidence="2">Cytoplasm</location>
    </subcellularLocation>
    <subcellularLocation>
        <location evidence="1">Nucleus</location>
        <location evidence="1">Cajal body</location>
    </subcellularLocation>
    <subcellularLocation>
        <location evidence="3">Nucleus</location>
        <location evidence="3">Nucleolus</location>
    </subcellularLocation>
</comment>
<dbReference type="GeneID" id="107267372"/>
<evidence type="ECO:0000256" key="11">
    <source>
        <dbReference type="SAM" id="MobiDB-lite"/>
    </source>
</evidence>
<name>A0AAJ7FJ81_CEPCN</name>
<evidence type="ECO:0000256" key="2">
    <source>
        <dbReference type="ARBA" id="ARBA00004496"/>
    </source>
</evidence>
<dbReference type="GO" id="GO:0015030">
    <property type="term" value="C:Cajal body"/>
    <property type="evidence" value="ECO:0007669"/>
    <property type="project" value="UniProtKB-SubCell"/>
</dbReference>
<dbReference type="Proteomes" id="UP000694920">
    <property type="component" value="Unplaced"/>
</dbReference>